<dbReference type="Proteomes" id="UP000321691">
    <property type="component" value="Unassembled WGS sequence"/>
</dbReference>
<dbReference type="EMBL" id="BJZI01000050">
    <property type="protein sequence ID" value="GEO67799.1"/>
    <property type="molecule type" value="Genomic_DNA"/>
</dbReference>
<name>A0ABQ0WSP0_9LACO</name>
<proteinExistence type="predicted"/>
<protein>
    <submittedName>
        <fullName evidence="2">Uncharacterized protein</fullName>
    </submittedName>
</protein>
<organism evidence="2 3">
    <name type="scientific">Levilactobacillus spicheri</name>
    <dbReference type="NCBI Taxonomy" id="216463"/>
    <lineage>
        <taxon>Bacteria</taxon>
        <taxon>Bacillati</taxon>
        <taxon>Bacillota</taxon>
        <taxon>Bacilli</taxon>
        <taxon>Lactobacillales</taxon>
        <taxon>Lactobacillaceae</taxon>
        <taxon>Levilactobacillus</taxon>
    </lineage>
</organism>
<keyword evidence="1" id="KW-1133">Transmembrane helix</keyword>
<reference evidence="2 3" key="1">
    <citation type="submission" date="2019-07" db="EMBL/GenBank/DDBJ databases">
        <title>Whole genome shotgun sequence of Lactobacillus spicheri NBRC 107155.</title>
        <authorList>
            <person name="Hosoyama A."/>
            <person name="Uohara A."/>
            <person name="Ohji S."/>
            <person name="Ichikawa N."/>
        </authorList>
    </citation>
    <scope>NUCLEOTIDE SEQUENCE [LARGE SCALE GENOMIC DNA]</scope>
    <source>
        <strain evidence="2 3">NBRC 107155</strain>
    </source>
</reference>
<keyword evidence="1" id="KW-0472">Membrane</keyword>
<keyword evidence="3" id="KW-1185">Reference proteome</keyword>
<dbReference type="RefSeq" id="WP_056964765.1">
    <property type="nucleotide sequence ID" value="NZ_BJZI01000050.1"/>
</dbReference>
<evidence type="ECO:0000256" key="1">
    <source>
        <dbReference type="SAM" id="Phobius"/>
    </source>
</evidence>
<accession>A0ABQ0WSP0</accession>
<keyword evidence="1" id="KW-0812">Transmembrane</keyword>
<evidence type="ECO:0000313" key="2">
    <source>
        <dbReference type="EMBL" id="GEO67799.1"/>
    </source>
</evidence>
<sequence length="85" mass="9927">MAMFIFGISMLVLVGLDGGLRPWLARRWPSRVARIVRWMDFGVILVSSLVLPLTLGWTYNAFWWQLGYVLLFGETWMRLTEHSSH</sequence>
<comment type="caution">
    <text evidence="2">The sequence shown here is derived from an EMBL/GenBank/DDBJ whole genome shotgun (WGS) entry which is preliminary data.</text>
</comment>
<gene>
    <name evidence="2" type="ORF">LSP04_22180</name>
</gene>
<feature type="transmembrane region" description="Helical" evidence="1">
    <location>
        <begin position="36"/>
        <end position="55"/>
    </location>
</feature>
<evidence type="ECO:0000313" key="3">
    <source>
        <dbReference type="Proteomes" id="UP000321691"/>
    </source>
</evidence>